<name>A0ABV0KFL2_9CYAN</name>
<comment type="caution">
    <text evidence="3">The sequence shown here is derived from an EMBL/GenBank/DDBJ whole genome shotgun (WGS) entry which is preliminary data.</text>
</comment>
<feature type="repeat" description="TPR" evidence="1">
    <location>
        <begin position="174"/>
        <end position="207"/>
    </location>
</feature>
<dbReference type="SUPFAM" id="SSF48452">
    <property type="entry name" value="TPR-like"/>
    <property type="match status" value="4"/>
</dbReference>
<dbReference type="Pfam" id="PF13414">
    <property type="entry name" value="TPR_11"/>
    <property type="match status" value="8"/>
</dbReference>
<protein>
    <submittedName>
        <fullName evidence="3">Tetratricopeptide repeat protein</fullName>
    </submittedName>
</protein>
<accession>A0ABV0KFL2</accession>
<feature type="region of interest" description="Disordered" evidence="2">
    <location>
        <begin position="1413"/>
        <end position="1494"/>
    </location>
</feature>
<feature type="compositionally biased region" description="Basic residues" evidence="2">
    <location>
        <begin position="776"/>
        <end position="787"/>
    </location>
</feature>
<feature type="compositionally biased region" description="Low complexity" evidence="2">
    <location>
        <begin position="813"/>
        <end position="835"/>
    </location>
</feature>
<feature type="repeat" description="TPR" evidence="1">
    <location>
        <begin position="997"/>
        <end position="1030"/>
    </location>
</feature>
<dbReference type="PANTHER" id="PTHR44366:SF1">
    <property type="entry name" value="UDP-N-ACETYLGLUCOSAMINE--PEPTIDE N-ACETYLGLUCOSAMINYLTRANSFERASE 110 KDA SUBUNIT"/>
    <property type="match status" value="1"/>
</dbReference>
<feature type="repeat" description="TPR" evidence="1">
    <location>
        <begin position="106"/>
        <end position="139"/>
    </location>
</feature>
<dbReference type="InterPro" id="IPR011990">
    <property type="entry name" value="TPR-like_helical_dom_sf"/>
</dbReference>
<keyword evidence="1" id="KW-0802">TPR repeat</keyword>
<dbReference type="SMART" id="SM00028">
    <property type="entry name" value="TPR"/>
    <property type="match status" value="25"/>
</dbReference>
<dbReference type="EMBL" id="JAMPLM010000003">
    <property type="protein sequence ID" value="MEP1057872.1"/>
    <property type="molecule type" value="Genomic_DNA"/>
</dbReference>
<proteinExistence type="predicted"/>
<gene>
    <name evidence="3" type="ORF">NDI38_05430</name>
</gene>
<dbReference type="InterPro" id="IPR006597">
    <property type="entry name" value="Sel1-like"/>
</dbReference>
<feature type="repeat" description="TPR" evidence="1">
    <location>
        <begin position="208"/>
        <end position="241"/>
    </location>
</feature>
<feature type="repeat" description="TPR" evidence="1">
    <location>
        <begin position="1031"/>
        <end position="1064"/>
    </location>
</feature>
<feature type="region of interest" description="Disordered" evidence="2">
    <location>
        <begin position="1819"/>
        <end position="1838"/>
    </location>
</feature>
<dbReference type="PANTHER" id="PTHR44366">
    <property type="entry name" value="UDP-N-ACETYLGLUCOSAMINE--PEPTIDE N-ACETYLGLUCOSAMINYLTRANSFERASE 110 KDA SUBUNIT"/>
    <property type="match status" value="1"/>
</dbReference>
<dbReference type="Gene3D" id="3.40.50.2000">
    <property type="entry name" value="Glycogen Phosphorylase B"/>
    <property type="match status" value="3"/>
</dbReference>
<evidence type="ECO:0000256" key="1">
    <source>
        <dbReference type="PROSITE-ProRule" id="PRU00339"/>
    </source>
</evidence>
<feature type="repeat" description="TPR" evidence="1">
    <location>
        <begin position="895"/>
        <end position="928"/>
    </location>
</feature>
<feature type="compositionally biased region" description="Pro residues" evidence="2">
    <location>
        <begin position="836"/>
        <end position="849"/>
    </location>
</feature>
<keyword evidence="4" id="KW-1185">Reference proteome</keyword>
<feature type="repeat" description="TPR" evidence="1">
    <location>
        <begin position="1595"/>
        <end position="1628"/>
    </location>
</feature>
<feature type="repeat" description="TPR" evidence="1">
    <location>
        <begin position="310"/>
        <end position="343"/>
    </location>
</feature>
<feature type="repeat" description="TPR" evidence="1">
    <location>
        <begin position="929"/>
        <end position="962"/>
    </location>
</feature>
<evidence type="ECO:0000313" key="4">
    <source>
        <dbReference type="Proteomes" id="UP001476950"/>
    </source>
</evidence>
<sequence length="1999" mass="222325">MTHPPESLAVALQWHRSGRIAEAEAAYRHLLEQQPNAIDVLNLLGALVYQQQRFEEAIACFERVLLLQPDSPDAYNSMGIVLKGQGKLEDAVTHYQQALARQPDHVEALNNLGNALKELGKLEDAIAAYQQALRLRPAYPEAHNNLGIALKDQGQLEDAIVHYREALLLKPNYPEAHHNLAVALQRQGTLGEAIVYYQQAIALKPDYPEAHHGWGNTLQQQGEPEAAIVHYQQAIALKPTYAEAHHGLATALQQQGKLEEAVSAYRQALSLREVYPEAHNNLGNALQEQGQLEAAIAHYQRALTLRPQFAEAHSNLGAVLRTQKQYEAAIAQFQQALALRPDYAEVHNNLGNTYQDQGKTDAAIDCYRRALAINPNSAEIHSNLGNLLQQDGEFEEAFEHLEAAIAIQPHYLGAYNNLGIARRNYGDTAAAFTAYEQALAIDPAFVEAQWNKALTQLFTGDLAQGFAGYEWRLQWSKFREQNPVRSFQQPRWDGTPLDGKTILLYTEQGMGDTLQFIRYAPIVAALGGHVIVECQPLLINLLQGVTGIQQLIPEGSPLPSFDVHAPLLSLPYILGTTLETIPADIPYLQLSPSSDRPSLPTPASPLHPSTSSLPLKIGIVWQGNPLNPYNRSRSCPLEQLLTLAALPDVRLYSLQKEPSLADQQQLQASLQTQSNVHDLRAHLHDFVDTAALIQQLDLIIAVDTSIAHLAGALGKPVWLLLPFAPDWRWMQQRHDSPWYPTMRLFRQPVHGDWESVITQVWEALGEKGQKVEGRRQKAKGKRQKAKGSQRSPVTGQPVAIRQPIPVEKQATAPSSQRSQPIQPSRVQTDNTLLPTPHSPLPTPHSPLPTPHSRFATPHSPLPQALKNAVRHHQEGRYREAEQLCHQVLQAQEDYADAWHLLGMIAHQEQRFEAAIASYRRALTTHSDNHDTHNNLAVALQESDRIDEAIAHYEKAIALKPDFADAHNNFANALRHKGLMAEAIAHYEQAITIRPNYADAHNNLGLIYFSQGNFEQAAACYRQAIAMRPDFPQAHNHLGNALKELGDFDAAIAHYKQAITLKPDYAKAFNNWGNIFRDRGKLQEAVQYYNQATAIEPNFAEAHWNKALTLLLNGDLLPGFAAYEWRWQVKLPTFQPMRPIPQPRWDGSPLNGKTIFLHAEQGMGDMIQFVRYVPLVAQRGGRIILECHAPLMHLFQGLPDVAAIVSYGSPPPPFDVHAPLMSLPHILGTTVETIPATTPYLQIPAAASLDPRSLPRFPLSSLKIGIVWEGNSQNPYNRTRACPLDYLLPLADRPNVDLYSLQKEPSSADLARLQAHPHIHDLREHLHDFVDTAVLMQQLDLVIAVDTSAAHLAGALGRPIWLLLPFAPDWRWLLAREDSIWYPTMRIFRQPSYGDWAGAIEQIQDALVKLQRENRREAEPQRQEAVSHQQLKGRRRRAEGRGQPFASRQLTSTEKQARAVSGQQLAPTQTSPVQSHGQTDSTLLPTPHSPLPTLHSLLPTALQHYHDGKFTEAERVCREILQQEPDQVAALQILSVALCRAGQSIASLPYLQKVVQLQPETPEAWSNLGSALQEQGSIKAAIAAFNRAIALKPDHADAHYNLALVLQEQDRLEDALFHSEQAIALKPEFADAYYNQGFILRRLGRLEAAISHYRTAIQLAPQSAGAHKNLGHALLLTGDLQQGFQEYEWRWQQPGWTQRSFAQPLWDGSPLQGKTILLHAEQGLGDTIQFIRYVSLVRKAAFGASGGRNHGGRVIVECQPSLLPLLETVAGIDQLIAQDSPLPAFDVHAPLLSLPHILGTTLATIPADIPYLQASRAASAPQLPLPHPSPPQSGSTLHPSPLASLPLKVGIVWTGNPAHKNNPYRSCTIEPFRDLCQIPGVCFYSLQKGAAVNDLQAADLPIQDLSQTLADFADTAAAIAQLDLVITIDTAVAHLAGALGKPVWLLLSFAPDWRWLLERDDSPWYPMMRLFRQRQRGSWQGVFEQVTAALEQWVERRKHV</sequence>
<feature type="repeat" description="TPR" evidence="1">
    <location>
        <begin position="140"/>
        <end position="173"/>
    </location>
</feature>
<feature type="repeat" description="TPR" evidence="1">
    <location>
        <begin position="276"/>
        <end position="309"/>
    </location>
</feature>
<feature type="repeat" description="TPR" evidence="1">
    <location>
        <begin position="378"/>
        <end position="411"/>
    </location>
</feature>
<dbReference type="SUPFAM" id="SSF53756">
    <property type="entry name" value="UDP-Glycosyltransferase/glycogen phosphorylase"/>
    <property type="match status" value="3"/>
</dbReference>
<feature type="repeat" description="TPR" evidence="1">
    <location>
        <begin position="344"/>
        <end position="377"/>
    </location>
</feature>
<dbReference type="Pfam" id="PF13424">
    <property type="entry name" value="TPR_12"/>
    <property type="match status" value="2"/>
</dbReference>
<dbReference type="RefSeq" id="WP_190451207.1">
    <property type="nucleotide sequence ID" value="NZ_JAMPLM010000003.1"/>
</dbReference>
<feature type="repeat" description="TPR" evidence="1">
    <location>
        <begin position="1065"/>
        <end position="1098"/>
    </location>
</feature>
<reference evidence="3 4" key="1">
    <citation type="submission" date="2022-04" db="EMBL/GenBank/DDBJ databases">
        <title>Positive selection, recombination, and allopatry shape intraspecific diversity of widespread and dominant cyanobacteria.</title>
        <authorList>
            <person name="Wei J."/>
            <person name="Shu W."/>
            <person name="Hu C."/>
        </authorList>
    </citation>
    <scope>NUCLEOTIDE SEQUENCE [LARGE SCALE GENOMIC DNA]</scope>
    <source>
        <strain evidence="3 4">AS-A4</strain>
    </source>
</reference>
<feature type="compositionally biased region" description="Polar residues" evidence="2">
    <location>
        <begin position="1460"/>
        <end position="1479"/>
    </location>
</feature>
<evidence type="ECO:0000313" key="3">
    <source>
        <dbReference type="EMBL" id="MEP1057872.1"/>
    </source>
</evidence>
<dbReference type="Pfam" id="PF13432">
    <property type="entry name" value="TPR_16"/>
    <property type="match status" value="2"/>
</dbReference>
<dbReference type="PROSITE" id="PS50293">
    <property type="entry name" value="TPR_REGION"/>
    <property type="match status" value="12"/>
</dbReference>
<dbReference type="SMART" id="SM00671">
    <property type="entry name" value="SEL1"/>
    <property type="match status" value="10"/>
</dbReference>
<organism evidence="3 4">
    <name type="scientific">Stenomitos frigidus AS-A4</name>
    <dbReference type="NCBI Taxonomy" id="2933935"/>
    <lineage>
        <taxon>Bacteria</taxon>
        <taxon>Bacillati</taxon>
        <taxon>Cyanobacteriota</taxon>
        <taxon>Cyanophyceae</taxon>
        <taxon>Leptolyngbyales</taxon>
        <taxon>Leptolyngbyaceae</taxon>
        <taxon>Stenomitos</taxon>
    </lineage>
</organism>
<evidence type="ECO:0000256" key="2">
    <source>
        <dbReference type="SAM" id="MobiDB-lite"/>
    </source>
</evidence>
<dbReference type="InterPro" id="IPR019734">
    <property type="entry name" value="TPR_rpt"/>
</dbReference>
<feature type="repeat" description="TPR" evidence="1">
    <location>
        <begin position="1629"/>
        <end position="1662"/>
    </location>
</feature>
<dbReference type="InterPro" id="IPR037919">
    <property type="entry name" value="OGT"/>
</dbReference>
<feature type="repeat" description="TPR" evidence="1">
    <location>
        <begin position="412"/>
        <end position="445"/>
    </location>
</feature>
<dbReference type="Proteomes" id="UP001476950">
    <property type="component" value="Unassembled WGS sequence"/>
</dbReference>
<feature type="region of interest" description="Disordered" evidence="2">
    <location>
        <begin position="767"/>
        <end position="860"/>
    </location>
</feature>
<dbReference type="Gene3D" id="1.25.40.10">
    <property type="entry name" value="Tetratricopeptide repeat domain"/>
    <property type="match status" value="14"/>
</dbReference>
<dbReference type="PROSITE" id="PS50005">
    <property type="entry name" value="TPR"/>
    <property type="match status" value="21"/>
</dbReference>
<feature type="repeat" description="TPR" evidence="1">
    <location>
        <begin position="242"/>
        <end position="275"/>
    </location>
</feature>
<feature type="repeat" description="TPR" evidence="1">
    <location>
        <begin position="963"/>
        <end position="996"/>
    </location>
</feature>
<feature type="repeat" description="TPR" evidence="1">
    <location>
        <begin position="72"/>
        <end position="105"/>
    </location>
</feature>
<feature type="repeat" description="TPR" evidence="1">
    <location>
        <begin position="1561"/>
        <end position="1594"/>
    </location>
</feature>
<feature type="repeat" description="TPR" evidence="1">
    <location>
        <begin position="38"/>
        <end position="71"/>
    </location>
</feature>
<feature type="compositionally biased region" description="Low complexity" evidence="2">
    <location>
        <begin position="1480"/>
        <end position="1494"/>
    </location>
</feature>